<dbReference type="InterPro" id="IPR002509">
    <property type="entry name" value="NODB_dom"/>
</dbReference>
<dbReference type="CDD" id="cd10917">
    <property type="entry name" value="CE4_NodB_like_6s_7s"/>
    <property type="match status" value="1"/>
</dbReference>
<gene>
    <name evidence="6" type="primary">pgdA_4</name>
    <name evidence="6" type="ORF">CB4_03386</name>
</gene>
<keyword evidence="2 6" id="KW-0378">Hydrolase</keyword>
<organism evidence="6 7">
    <name type="scientific">Aneurinibacillus soli</name>
    <dbReference type="NCBI Taxonomy" id="1500254"/>
    <lineage>
        <taxon>Bacteria</taxon>
        <taxon>Bacillati</taxon>
        <taxon>Bacillota</taxon>
        <taxon>Bacilli</taxon>
        <taxon>Bacillales</taxon>
        <taxon>Paenibacillaceae</taxon>
        <taxon>Aneurinibacillus group</taxon>
        <taxon>Aneurinibacillus</taxon>
    </lineage>
</organism>
<keyword evidence="4" id="KW-0812">Transmembrane</keyword>
<proteinExistence type="predicted"/>
<reference evidence="6 7" key="1">
    <citation type="submission" date="2015-12" db="EMBL/GenBank/DDBJ databases">
        <title>Genome sequence of Aneurinibacillus soli.</title>
        <authorList>
            <person name="Lee J.S."/>
            <person name="Lee K.C."/>
            <person name="Kim K.K."/>
            <person name="Lee B.W."/>
        </authorList>
    </citation>
    <scope>NUCLEOTIDE SEQUENCE [LARGE SCALE GENOMIC DNA]</scope>
    <source>
        <strain evidence="6 7">CB4</strain>
    </source>
</reference>
<feature type="region of interest" description="Disordered" evidence="3">
    <location>
        <begin position="34"/>
        <end position="65"/>
    </location>
</feature>
<dbReference type="KEGG" id="asoc:CB4_03386"/>
<accession>A0A0U5AZP2</accession>
<dbReference type="PANTHER" id="PTHR10587:SF133">
    <property type="entry name" value="CHITIN DEACETYLASE 1-RELATED"/>
    <property type="match status" value="1"/>
</dbReference>
<evidence type="ECO:0000256" key="2">
    <source>
        <dbReference type="ARBA" id="ARBA00022801"/>
    </source>
</evidence>
<keyword evidence="4" id="KW-1133">Transmembrane helix</keyword>
<dbReference type="GO" id="GO:0016810">
    <property type="term" value="F:hydrolase activity, acting on carbon-nitrogen (but not peptide) bonds"/>
    <property type="evidence" value="ECO:0007669"/>
    <property type="project" value="InterPro"/>
</dbReference>
<dbReference type="Pfam" id="PF01522">
    <property type="entry name" value="Polysacc_deac_1"/>
    <property type="match status" value="1"/>
</dbReference>
<keyword evidence="1" id="KW-0479">Metal-binding</keyword>
<dbReference type="GO" id="GO:0046872">
    <property type="term" value="F:metal ion binding"/>
    <property type="evidence" value="ECO:0007669"/>
    <property type="project" value="UniProtKB-KW"/>
</dbReference>
<dbReference type="PANTHER" id="PTHR10587">
    <property type="entry name" value="GLYCOSYL TRANSFERASE-RELATED"/>
    <property type="match status" value="1"/>
</dbReference>
<feature type="domain" description="NodB homology" evidence="5">
    <location>
        <begin position="84"/>
        <end position="262"/>
    </location>
</feature>
<dbReference type="PROSITE" id="PS51677">
    <property type="entry name" value="NODB"/>
    <property type="match status" value="1"/>
</dbReference>
<keyword evidence="4" id="KW-0472">Membrane</keyword>
<evidence type="ECO:0000256" key="4">
    <source>
        <dbReference type="SAM" id="Phobius"/>
    </source>
</evidence>
<dbReference type="Proteomes" id="UP000217696">
    <property type="component" value="Chromosome"/>
</dbReference>
<evidence type="ECO:0000313" key="6">
    <source>
        <dbReference type="EMBL" id="BAU29201.1"/>
    </source>
</evidence>
<dbReference type="InterPro" id="IPR011330">
    <property type="entry name" value="Glyco_hydro/deAcase_b/a-brl"/>
</dbReference>
<dbReference type="EMBL" id="AP017312">
    <property type="protein sequence ID" value="BAU29201.1"/>
    <property type="molecule type" value="Genomic_DNA"/>
</dbReference>
<dbReference type="SUPFAM" id="SSF88713">
    <property type="entry name" value="Glycoside hydrolase/deacetylase"/>
    <property type="match status" value="1"/>
</dbReference>
<dbReference type="GO" id="GO:0016020">
    <property type="term" value="C:membrane"/>
    <property type="evidence" value="ECO:0007669"/>
    <property type="project" value="TreeGrafter"/>
</dbReference>
<dbReference type="Gene3D" id="3.20.20.370">
    <property type="entry name" value="Glycoside hydrolase/deacetylase"/>
    <property type="match status" value="1"/>
</dbReference>
<evidence type="ECO:0000256" key="1">
    <source>
        <dbReference type="ARBA" id="ARBA00022723"/>
    </source>
</evidence>
<dbReference type="RefSeq" id="WP_181419276.1">
    <property type="nucleotide sequence ID" value="NZ_QJSZ01000017.1"/>
</dbReference>
<dbReference type="EC" id="3.5.1.104" evidence="6"/>
<evidence type="ECO:0000256" key="3">
    <source>
        <dbReference type="SAM" id="MobiDB-lite"/>
    </source>
</evidence>
<protein>
    <submittedName>
        <fullName evidence="6">Peptidoglycan-N-acetylglucosamine deacetylase</fullName>
        <ecNumber evidence="6">3.5.1.104</ecNumber>
    </submittedName>
</protein>
<dbReference type="InterPro" id="IPR050248">
    <property type="entry name" value="Polysacc_deacetylase_ArnD"/>
</dbReference>
<sequence length="273" mass="30437">MELNPRRNRKTTIWLALLGLGSIIGLNLALHDGSPAKSATEQQPTATANQPEQKPEPVKPKPVTPPVAMPALGTMISKIPQKKPTVYLTFDDGPGKYTKDMVAVLDKYHVKGTFFWIGDNLNSDDKVAFAQKMAAEGHIIGTHTMHHQQLRKNSKEAQIKLITDSTTYVSSKVGIPIYYFRPPYGAIDQNSLLASREANQRFVYWSVDSLDWKHPNQPDIIMKNITSEVRPGAIILMHEKQTTLHMLPAIIDMLQKKGYQLEPLPQPAPATKA</sequence>
<evidence type="ECO:0000259" key="5">
    <source>
        <dbReference type="PROSITE" id="PS51677"/>
    </source>
</evidence>
<feature type="compositionally biased region" description="Polar residues" evidence="3">
    <location>
        <begin position="37"/>
        <end position="49"/>
    </location>
</feature>
<keyword evidence="7" id="KW-1185">Reference proteome</keyword>
<name>A0A0U5AZP2_9BACL</name>
<dbReference type="GO" id="GO:0005975">
    <property type="term" value="P:carbohydrate metabolic process"/>
    <property type="evidence" value="ECO:0007669"/>
    <property type="project" value="InterPro"/>
</dbReference>
<dbReference type="AlphaFoldDB" id="A0A0U5AZP2"/>
<feature type="transmembrane region" description="Helical" evidence="4">
    <location>
        <begin position="12"/>
        <end position="30"/>
    </location>
</feature>
<evidence type="ECO:0000313" key="7">
    <source>
        <dbReference type="Proteomes" id="UP000217696"/>
    </source>
</evidence>